<dbReference type="Proteomes" id="UP000027661">
    <property type="component" value="Unassembled WGS sequence"/>
</dbReference>
<dbReference type="SUPFAM" id="SSF49464">
    <property type="entry name" value="Carboxypeptidase regulatory domain-like"/>
    <property type="match status" value="1"/>
</dbReference>
<keyword evidence="1" id="KW-0998">Cell outer membrane</keyword>
<dbReference type="InterPro" id="IPR008969">
    <property type="entry name" value="CarboxyPept-like_regulatory"/>
</dbReference>
<feature type="chain" id="PRO_5001666473" evidence="2">
    <location>
        <begin position="22"/>
        <end position="592"/>
    </location>
</feature>
<dbReference type="PROSITE" id="PS52016">
    <property type="entry name" value="TONB_DEPENDENT_REC_3"/>
    <property type="match status" value="1"/>
</dbReference>
<feature type="signal peptide" evidence="2">
    <location>
        <begin position="1"/>
        <end position="21"/>
    </location>
</feature>
<keyword evidence="1" id="KW-1134">Transmembrane beta strand</keyword>
<protein>
    <submittedName>
        <fullName evidence="4">TonB-linked outer membrane, SusC/RagA family protein</fullName>
    </submittedName>
</protein>
<dbReference type="Gene3D" id="2.170.130.10">
    <property type="entry name" value="TonB-dependent receptor, plug domain"/>
    <property type="match status" value="1"/>
</dbReference>
<dbReference type="RefSeq" id="WP_032946981.1">
    <property type="nucleotide sequence ID" value="NZ_JNHM01000041.1"/>
</dbReference>
<dbReference type="EMBL" id="JNHM01000041">
    <property type="protein sequence ID" value="KDS52513.1"/>
    <property type="molecule type" value="Genomic_DNA"/>
</dbReference>
<dbReference type="InterPro" id="IPR023996">
    <property type="entry name" value="TonB-dep_OMP_SusC/RagA"/>
</dbReference>
<dbReference type="InterPro" id="IPR012910">
    <property type="entry name" value="Plug_dom"/>
</dbReference>
<keyword evidence="1" id="KW-0472">Membrane</keyword>
<feature type="domain" description="TonB-dependent receptor plug" evidence="3">
    <location>
        <begin position="116"/>
        <end position="223"/>
    </location>
</feature>
<keyword evidence="2" id="KW-0732">Signal</keyword>
<sequence length="592" mass="64461">MKKRVLFTLACLFLWTGMAMAQVSRITGVVVSAEDNEPIVGASVLVKGTTLGTITDMNGRYSINNIPVNAKSLVISFVGMKTQELAIKGGEQRVVMQSDTELIDEVVVVAYGTQKKSSFTGAASTVGAKSIEKRAITNVTAALEGNASGVQVTAATGQPGESSSIRIRGFGSVNASNAPLYVVDGTIYNGSIGDINPADIESMTILKDAASTSLYGSSAGNGVILITTKKGKESGGTGVNLTINQGWSNRAYKDYKKVGIYDYYPLQWEMLKNSYITSGKDAATAASLATSKIGSTLKYNPFVGVADDAIVGTDGKLNSSADALKWGDDLDWEDAAFKTGYRQEYNLSYNTKTEKSDTYASVGYLNDDGYMIKTDFERYSGRLNYNVYPTKWFKTGLNLGVTRTVSNYSTSDSGNSSSYSNLTRFIRTMAPIYPVHKHDLETGAYLDANGKATTDPGEYIYDYEGTRLSNNGRDAIAETEFNQRELVRVNQTGHTYLTLTPVEGLNLTANYSINNIDYRRKVYENPYVGDGTAGPGRLNQMSTRTLTQTFNQLITYSKSIGNHNFDVLLGHENYSYKYEYLYGMKTQETVSG</sequence>
<evidence type="ECO:0000256" key="1">
    <source>
        <dbReference type="PROSITE-ProRule" id="PRU01360"/>
    </source>
</evidence>
<comment type="caution">
    <text evidence="4">The sequence shown here is derived from an EMBL/GenBank/DDBJ whole genome shotgun (WGS) entry which is preliminary data.</text>
</comment>
<comment type="similarity">
    <text evidence="1">Belongs to the TonB-dependent receptor family.</text>
</comment>
<accession>A0A069SDJ6</accession>
<dbReference type="InterPro" id="IPR037066">
    <property type="entry name" value="Plug_dom_sf"/>
</dbReference>
<feature type="non-terminal residue" evidence="4">
    <location>
        <position position="592"/>
    </location>
</feature>
<dbReference type="NCBIfam" id="TIGR04057">
    <property type="entry name" value="SusC_RagA_signa"/>
    <property type="match status" value="1"/>
</dbReference>
<dbReference type="InterPro" id="IPR023997">
    <property type="entry name" value="TonB-dep_OMP_SusC/RagA_CS"/>
</dbReference>
<comment type="subcellular location">
    <subcellularLocation>
        <location evidence="1">Cell outer membrane</location>
        <topology evidence="1">Multi-pass membrane protein</topology>
    </subcellularLocation>
</comment>
<evidence type="ECO:0000313" key="5">
    <source>
        <dbReference type="Proteomes" id="UP000027661"/>
    </source>
</evidence>
<proteinExistence type="inferred from homology"/>
<keyword evidence="1" id="KW-0812">Transmembrane</keyword>
<dbReference type="GO" id="GO:0009279">
    <property type="term" value="C:cell outer membrane"/>
    <property type="evidence" value="ECO:0007669"/>
    <property type="project" value="UniProtKB-SubCell"/>
</dbReference>
<gene>
    <name evidence="4" type="ORF">M099_2937</name>
</gene>
<organism evidence="4 5">
    <name type="scientific">Phocaeicola vulgatus str. 3975 RP4</name>
    <dbReference type="NCBI Taxonomy" id="1339352"/>
    <lineage>
        <taxon>Bacteria</taxon>
        <taxon>Pseudomonadati</taxon>
        <taxon>Bacteroidota</taxon>
        <taxon>Bacteroidia</taxon>
        <taxon>Bacteroidales</taxon>
        <taxon>Bacteroidaceae</taxon>
        <taxon>Phocaeicola</taxon>
    </lineage>
</organism>
<dbReference type="Pfam" id="PF13715">
    <property type="entry name" value="CarbopepD_reg_2"/>
    <property type="match status" value="1"/>
</dbReference>
<dbReference type="Pfam" id="PF07715">
    <property type="entry name" value="Plug"/>
    <property type="match status" value="1"/>
</dbReference>
<dbReference type="Gene3D" id="2.60.40.1120">
    <property type="entry name" value="Carboxypeptidase-like, regulatory domain"/>
    <property type="match status" value="1"/>
</dbReference>
<reference evidence="4 5" key="1">
    <citation type="submission" date="2014-04" db="EMBL/GenBank/DDBJ databases">
        <authorList>
            <person name="Sears C."/>
            <person name="Carroll K."/>
            <person name="Sack B.R."/>
            <person name="Qadri F."/>
            <person name="Myers L.L."/>
            <person name="Chung G.-T."/>
            <person name="Escheverria P."/>
            <person name="Fraser C.M."/>
            <person name="Sadzewicz L."/>
            <person name="Shefchek K.A."/>
            <person name="Tallon L."/>
            <person name="Das S.P."/>
            <person name="Daugherty S."/>
            <person name="Mongodin E.F."/>
        </authorList>
    </citation>
    <scope>NUCLEOTIDE SEQUENCE [LARGE SCALE GENOMIC DNA]</scope>
    <source>
        <strain evidence="4 5">3975 RP4</strain>
    </source>
</reference>
<evidence type="ECO:0000256" key="2">
    <source>
        <dbReference type="SAM" id="SignalP"/>
    </source>
</evidence>
<dbReference type="InterPro" id="IPR039426">
    <property type="entry name" value="TonB-dep_rcpt-like"/>
</dbReference>
<dbReference type="AlphaFoldDB" id="A0A069SDJ6"/>
<evidence type="ECO:0000259" key="3">
    <source>
        <dbReference type="Pfam" id="PF07715"/>
    </source>
</evidence>
<name>A0A069SDJ6_PHOVU</name>
<keyword evidence="1" id="KW-0813">Transport</keyword>
<dbReference type="SUPFAM" id="SSF56935">
    <property type="entry name" value="Porins"/>
    <property type="match status" value="1"/>
</dbReference>
<evidence type="ECO:0000313" key="4">
    <source>
        <dbReference type="EMBL" id="KDS52513.1"/>
    </source>
</evidence>
<dbReference type="NCBIfam" id="TIGR04056">
    <property type="entry name" value="OMP_RagA_SusC"/>
    <property type="match status" value="1"/>
</dbReference>